<keyword evidence="3" id="KW-1185">Reference proteome</keyword>
<accession>A0A076F9U5</accession>
<gene>
    <name evidence="2" type="ORF">CIG1485E_0603</name>
</gene>
<comment type="subcellular location">
    <subcellularLocation>
        <location evidence="1">Cell membrane</location>
        <topology evidence="1">Peripheral membrane protein</topology>
        <orientation evidence="1">Cytoplasmic side</orientation>
    </subcellularLocation>
</comment>
<protein>
    <recommendedName>
        <fullName evidence="1">Putative membrane protein insertion efficiency factor</fullName>
    </recommendedName>
</protein>
<comment type="similarity">
    <text evidence="1">Belongs to the UPF0161 family.</text>
</comment>
<organism evidence="2 3">
    <name type="scientific">Campylobacter iguaniorum</name>
    <dbReference type="NCBI Taxonomy" id="1244531"/>
    <lineage>
        <taxon>Bacteria</taxon>
        <taxon>Pseudomonadati</taxon>
        <taxon>Campylobacterota</taxon>
        <taxon>Epsilonproteobacteria</taxon>
        <taxon>Campylobacterales</taxon>
        <taxon>Campylobacteraceae</taxon>
        <taxon>Campylobacter</taxon>
    </lineage>
</organism>
<evidence type="ECO:0000313" key="3">
    <source>
        <dbReference type="Proteomes" id="UP000028486"/>
    </source>
</evidence>
<dbReference type="KEGG" id="caj:CIG1485E_0603"/>
<evidence type="ECO:0000313" key="2">
    <source>
        <dbReference type="EMBL" id="AII14463.1"/>
    </source>
</evidence>
<dbReference type="Pfam" id="PF01809">
    <property type="entry name" value="YidD"/>
    <property type="match status" value="1"/>
</dbReference>
<comment type="function">
    <text evidence="1">Could be involved in insertion of integral membrane proteins into the membrane.</text>
</comment>
<dbReference type="NCBIfam" id="TIGR00278">
    <property type="entry name" value="membrane protein insertion efficiency factor YidD"/>
    <property type="match status" value="1"/>
</dbReference>
<dbReference type="GO" id="GO:0005886">
    <property type="term" value="C:plasma membrane"/>
    <property type="evidence" value="ECO:0007669"/>
    <property type="project" value="UniProtKB-SubCell"/>
</dbReference>
<dbReference type="Proteomes" id="UP000028486">
    <property type="component" value="Chromosome"/>
</dbReference>
<name>A0A076F9U5_9BACT</name>
<dbReference type="PANTHER" id="PTHR33383">
    <property type="entry name" value="MEMBRANE PROTEIN INSERTION EFFICIENCY FACTOR-RELATED"/>
    <property type="match status" value="1"/>
</dbReference>
<dbReference type="PANTHER" id="PTHR33383:SF1">
    <property type="entry name" value="MEMBRANE PROTEIN INSERTION EFFICIENCY FACTOR-RELATED"/>
    <property type="match status" value="1"/>
</dbReference>
<dbReference type="AlphaFoldDB" id="A0A076F9U5"/>
<evidence type="ECO:0000256" key="1">
    <source>
        <dbReference type="HAMAP-Rule" id="MF_00386"/>
    </source>
</evidence>
<dbReference type="HAMAP" id="MF_00386">
    <property type="entry name" value="UPF0161_YidD"/>
    <property type="match status" value="1"/>
</dbReference>
<dbReference type="STRING" id="1244531.CIG2463D_0603"/>
<dbReference type="EMBL" id="CP009043">
    <property type="protein sequence ID" value="AII14463.1"/>
    <property type="molecule type" value="Genomic_DNA"/>
</dbReference>
<dbReference type="eggNOG" id="COG0759">
    <property type="taxonomic scope" value="Bacteria"/>
</dbReference>
<reference evidence="3" key="1">
    <citation type="journal article" date="2014" name="Genome Announc.">
        <title>Complete Genome Sequence of Campylobacter iguaniorum Strain 1485ET, Isolated from a Bearded Dragon (Pogona vitticeps).</title>
        <authorList>
            <person name="Gilbert M.J."/>
            <person name="Miller W.G."/>
            <person name="Yee E."/>
            <person name="Kik M."/>
            <person name="Wagenaar J.A."/>
            <person name="Duim B."/>
        </authorList>
    </citation>
    <scope>NUCLEOTIDE SEQUENCE [LARGE SCALE GENOMIC DNA]</scope>
    <source>
        <strain evidence="3">1485E</strain>
    </source>
</reference>
<proteinExistence type="inferred from homology"/>
<dbReference type="SMART" id="SM01234">
    <property type="entry name" value="Haemolytic"/>
    <property type="match status" value="1"/>
</dbReference>
<dbReference type="RefSeq" id="WP_038453579.1">
    <property type="nucleotide sequence ID" value="NZ_CP009043.1"/>
</dbReference>
<dbReference type="InterPro" id="IPR002696">
    <property type="entry name" value="Membr_insert_effic_factor_YidD"/>
</dbReference>
<sequence>MKKIFLFPIIFYRKYISIALPTSCRYYPTCSEYALWQLKYNKIFYALIAITLRILRCNQLFRGGIDYPIVKRKFTPYAIFLKNERGRLSFWFVPYREDRFYVIKVFDSLKEN</sequence>
<dbReference type="OrthoDB" id="9801753at2"/>
<dbReference type="PATRIC" id="fig|1244531.5.peg.610"/>
<keyword evidence="1" id="KW-1003">Cell membrane</keyword>
<dbReference type="HOGENOM" id="CLU_144811_4_0_7"/>
<keyword evidence="1" id="KW-0472">Membrane</keyword>